<evidence type="ECO:0000256" key="2">
    <source>
        <dbReference type="SAM" id="SignalP"/>
    </source>
</evidence>
<protein>
    <submittedName>
        <fullName evidence="3">Uncharacterized protein</fullName>
    </submittedName>
</protein>
<reference evidence="3 4" key="1">
    <citation type="journal article" date="2018" name="BMC Genomics">
        <title>Comparative genome analyses reveal sequence features reflecting distinct modes of host-adaptation between dicot and monocot powdery mildew.</title>
        <authorList>
            <person name="Wu Y."/>
            <person name="Ma X."/>
            <person name="Pan Z."/>
            <person name="Kale S.D."/>
            <person name="Song Y."/>
            <person name="King H."/>
            <person name="Zhang Q."/>
            <person name="Presley C."/>
            <person name="Deng X."/>
            <person name="Wei C.I."/>
            <person name="Xiao S."/>
        </authorList>
    </citation>
    <scope>NUCLEOTIDE SEQUENCE [LARGE SCALE GENOMIC DNA]</scope>
    <source>
        <strain evidence="3">UMSG2</strain>
    </source>
</reference>
<proteinExistence type="predicted"/>
<sequence>MLRSVLFGTVVWISQVLAATFTETTTITISACSAITTPSSGLSSTALTIETTVSSILPSSISTESIILSGNLPSVTPGVSSVVSSSENLAPALISTSPISSSTPERSVNPTISAAPTTELSPAETESITTINEGPTTITASLSQLTSLAPSRGSNSSFILGSSEANFHETSALSSLTSTTIVEVSSIPSSQNSP</sequence>
<evidence type="ECO:0000313" key="3">
    <source>
        <dbReference type="EMBL" id="RKF61271.1"/>
    </source>
</evidence>
<keyword evidence="4" id="KW-1185">Reference proteome</keyword>
<gene>
    <name evidence="3" type="ORF">OnM2_043005</name>
</gene>
<comment type="caution">
    <text evidence="3">The sequence shown here is derived from an EMBL/GenBank/DDBJ whole genome shotgun (WGS) entry which is preliminary data.</text>
</comment>
<keyword evidence="2" id="KW-0732">Signal</keyword>
<accession>A0A420HUZ4</accession>
<feature type="compositionally biased region" description="Polar residues" evidence="1">
    <location>
        <begin position="105"/>
        <end position="125"/>
    </location>
</feature>
<evidence type="ECO:0000313" key="4">
    <source>
        <dbReference type="Proteomes" id="UP000286134"/>
    </source>
</evidence>
<feature type="signal peptide" evidence="2">
    <location>
        <begin position="1"/>
        <end position="18"/>
    </location>
</feature>
<name>A0A420HUZ4_9PEZI</name>
<feature type="chain" id="PRO_5019069814" evidence="2">
    <location>
        <begin position="19"/>
        <end position="194"/>
    </location>
</feature>
<dbReference type="AlphaFoldDB" id="A0A420HUZ4"/>
<organism evidence="3 4">
    <name type="scientific">Erysiphe neolycopersici</name>
    <dbReference type="NCBI Taxonomy" id="212602"/>
    <lineage>
        <taxon>Eukaryota</taxon>
        <taxon>Fungi</taxon>
        <taxon>Dikarya</taxon>
        <taxon>Ascomycota</taxon>
        <taxon>Pezizomycotina</taxon>
        <taxon>Leotiomycetes</taxon>
        <taxon>Erysiphales</taxon>
        <taxon>Erysiphaceae</taxon>
        <taxon>Erysiphe</taxon>
    </lineage>
</organism>
<feature type="region of interest" description="Disordered" evidence="1">
    <location>
        <begin position="96"/>
        <end position="125"/>
    </location>
</feature>
<evidence type="ECO:0000256" key="1">
    <source>
        <dbReference type="SAM" id="MobiDB-lite"/>
    </source>
</evidence>
<dbReference type="EMBL" id="MCFK01004358">
    <property type="protein sequence ID" value="RKF61271.1"/>
    <property type="molecule type" value="Genomic_DNA"/>
</dbReference>
<dbReference type="Proteomes" id="UP000286134">
    <property type="component" value="Unassembled WGS sequence"/>
</dbReference>